<keyword evidence="4" id="KW-0378">Hydrolase</keyword>
<dbReference type="AlphaFoldDB" id="A0A6A5KKC7"/>
<dbReference type="PROSITE" id="PS52035">
    <property type="entry name" value="PEPTIDASE_M14"/>
    <property type="match status" value="1"/>
</dbReference>
<keyword evidence="8" id="KW-0732">Signal</keyword>
<reference evidence="10" key="1">
    <citation type="submission" date="2020-01" db="EMBL/GenBank/DDBJ databases">
        <authorList>
            <consortium name="DOE Joint Genome Institute"/>
            <person name="Haridas S."/>
            <person name="Albert R."/>
            <person name="Binder M."/>
            <person name="Bloem J."/>
            <person name="Labutti K."/>
            <person name="Salamov A."/>
            <person name="Andreopoulos B."/>
            <person name="Baker S.E."/>
            <person name="Barry K."/>
            <person name="Bills G."/>
            <person name="Bluhm B.H."/>
            <person name="Cannon C."/>
            <person name="Castanera R."/>
            <person name="Culley D.E."/>
            <person name="Daum C."/>
            <person name="Ezra D."/>
            <person name="Gonzalez J.B."/>
            <person name="Henrissat B."/>
            <person name="Kuo A."/>
            <person name="Liang C."/>
            <person name="Lipzen A."/>
            <person name="Lutzoni F."/>
            <person name="Magnuson J."/>
            <person name="Mondo S."/>
            <person name="Nolan M."/>
            <person name="Ohm R."/>
            <person name="Pangilinan J."/>
            <person name="Park H.-J."/>
            <person name="Ramirez L."/>
            <person name="Alfaro M."/>
            <person name="Sun H."/>
            <person name="Tritt A."/>
            <person name="Yoshinaga Y."/>
            <person name="Zwiers L.-H."/>
            <person name="Turgeon B.G."/>
            <person name="Goodwin S.B."/>
            <person name="Spatafora J.W."/>
            <person name="Crous P.W."/>
            <person name="Grigoriev I.V."/>
        </authorList>
    </citation>
    <scope>NUCLEOTIDE SEQUENCE</scope>
    <source>
        <strain evidence="10">P77</strain>
    </source>
</reference>
<comment type="similarity">
    <text evidence="2 7">Belongs to the peptidase M14 family.</text>
</comment>
<evidence type="ECO:0000256" key="1">
    <source>
        <dbReference type="ARBA" id="ARBA00001947"/>
    </source>
</evidence>
<dbReference type="GO" id="GO:0006508">
    <property type="term" value="P:proteolysis"/>
    <property type="evidence" value="ECO:0007669"/>
    <property type="project" value="UniProtKB-KW"/>
</dbReference>
<proteinExistence type="inferred from homology"/>
<evidence type="ECO:0000256" key="7">
    <source>
        <dbReference type="PROSITE-ProRule" id="PRU01379"/>
    </source>
</evidence>
<evidence type="ECO:0000256" key="4">
    <source>
        <dbReference type="ARBA" id="ARBA00022801"/>
    </source>
</evidence>
<dbReference type="EMBL" id="ML975277">
    <property type="protein sequence ID" value="KAF1836152.1"/>
    <property type="molecule type" value="Genomic_DNA"/>
</dbReference>
<evidence type="ECO:0000256" key="2">
    <source>
        <dbReference type="ARBA" id="ARBA00005988"/>
    </source>
</evidence>
<dbReference type="OrthoDB" id="3626597at2759"/>
<keyword evidence="6" id="KW-0482">Metalloprotease</keyword>
<dbReference type="Proteomes" id="UP000800040">
    <property type="component" value="Unassembled WGS sequence"/>
</dbReference>
<dbReference type="Gene3D" id="3.40.630.10">
    <property type="entry name" value="Zn peptidases"/>
    <property type="match status" value="1"/>
</dbReference>
<keyword evidence="11" id="KW-1185">Reference proteome</keyword>
<evidence type="ECO:0000256" key="8">
    <source>
        <dbReference type="SAM" id="SignalP"/>
    </source>
</evidence>
<keyword evidence="3" id="KW-0645">Protease</keyword>
<evidence type="ECO:0000313" key="11">
    <source>
        <dbReference type="Proteomes" id="UP000800040"/>
    </source>
</evidence>
<organism evidence="10 11">
    <name type="scientific">Decorospora gaudefroyi</name>
    <dbReference type="NCBI Taxonomy" id="184978"/>
    <lineage>
        <taxon>Eukaryota</taxon>
        <taxon>Fungi</taxon>
        <taxon>Dikarya</taxon>
        <taxon>Ascomycota</taxon>
        <taxon>Pezizomycotina</taxon>
        <taxon>Dothideomycetes</taxon>
        <taxon>Pleosporomycetidae</taxon>
        <taxon>Pleosporales</taxon>
        <taxon>Pleosporineae</taxon>
        <taxon>Pleosporaceae</taxon>
        <taxon>Decorospora</taxon>
    </lineage>
</organism>
<dbReference type="CDD" id="cd06228">
    <property type="entry name" value="M14-like"/>
    <property type="match status" value="1"/>
</dbReference>
<comment type="cofactor">
    <cofactor evidence="1">
        <name>Zn(2+)</name>
        <dbReference type="ChEBI" id="CHEBI:29105"/>
    </cofactor>
</comment>
<evidence type="ECO:0000256" key="3">
    <source>
        <dbReference type="ARBA" id="ARBA00022670"/>
    </source>
</evidence>
<feature type="signal peptide" evidence="8">
    <location>
        <begin position="1"/>
        <end position="18"/>
    </location>
</feature>
<feature type="active site" description="Proton donor/acceptor" evidence="7">
    <location>
        <position position="441"/>
    </location>
</feature>
<evidence type="ECO:0000259" key="9">
    <source>
        <dbReference type="PROSITE" id="PS52035"/>
    </source>
</evidence>
<gene>
    <name evidence="10" type="ORF">BDW02DRAFT_494322</name>
</gene>
<dbReference type="FunFam" id="3.40.630.10:FF:000155">
    <property type="entry name" value="Zn-dependent exopeptidase"/>
    <property type="match status" value="1"/>
</dbReference>
<evidence type="ECO:0000313" key="10">
    <source>
        <dbReference type="EMBL" id="KAF1836152.1"/>
    </source>
</evidence>
<sequence>MKYALVAAVILQGTTVLASLLPVHFKAPSAAHFFDLVQNDTYDFGCRPKAVPTDDGHFTLHALLTEGQIAYLTKEYEPSSEITLHRIDISKRAAIAPIGNGDRFQAGAVAPSGLGTKATGSTISSIMNVNEINSAIKGLVNAYGISTITLPYRTFNGATQTAAYVGAGTDKSKYRLYLSAGMHARERGGPDQLIYFISDLLAANKAGTGLKYGSKSYTNAQVKSVLAAGVVFFPLVNPDGVAYDQSSNSYWRKNRNTRSGTSGTSVGVDINRNFDFLWNFRKYFSPYTAPASTSPGSETFYGTAAASESETKNHVSIYSSFPKIRWFMDIHSAAGDILYNWGDDELQTTSSTMNFRNAAYDGERGLLGDTAYKEYMPSSDATNIKNVAAKTVAAMRAVGGRSYTAMQSVGLYATSGASDDYAASRGYSISGANKIYGFTMEFGYSTNFYPTLAEFNTNILDTNAGFMDWALAAIAVGLD</sequence>
<evidence type="ECO:0000256" key="6">
    <source>
        <dbReference type="ARBA" id="ARBA00023049"/>
    </source>
</evidence>
<dbReference type="InterPro" id="IPR000834">
    <property type="entry name" value="Peptidase_M14"/>
</dbReference>
<dbReference type="GO" id="GO:0008270">
    <property type="term" value="F:zinc ion binding"/>
    <property type="evidence" value="ECO:0007669"/>
    <property type="project" value="InterPro"/>
</dbReference>
<evidence type="ECO:0000256" key="5">
    <source>
        <dbReference type="ARBA" id="ARBA00022833"/>
    </source>
</evidence>
<protein>
    <submittedName>
        <fullName evidence="10">Zn-dependent exopeptidase</fullName>
    </submittedName>
</protein>
<dbReference type="GO" id="GO:0004181">
    <property type="term" value="F:metallocarboxypeptidase activity"/>
    <property type="evidence" value="ECO:0007669"/>
    <property type="project" value="InterPro"/>
</dbReference>
<feature type="chain" id="PRO_5025460734" evidence="8">
    <location>
        <begin position="19"/>
        <end position="479"/>
    </location>
</feature>
<dbReference type="PANTHER" id="PTHR11705">
    <property type="entry name" value="PROTEASE FAMILY M14 CARBOXYPEPTIDASE A,B"/>
    <property type="match status" value="1"/>
</dbReference>
<keyword evidence="5" id="KW-0862">Zinc</keyword>
<feature type="domain" description="Peptidase M14" evidence="9">
    <location>
        <begin position="125"/>
        <end position="473"/>
    </location>
</feature>
<accession>A0A6A5KKC7</accession>
<dbReference type="SMART" id="SM00631">
    <property type="entry name" value="Zn_pept"/>
    <property type="match status" value="1"/>
</dbReference>
<dbReference type="PANTHER" id="PTHR11705:SF143">
    <property type="entry name" value="SLL0236 PROTEIN"/>
    <property type="match status" value="1"/>
</dbReference>
<dbReference type="SUPFAM" id="SSF53187">
    <property type="entry name" value="Zn-dependent exopeptidases"/>
    <property type="match status" value="1"/>
</dbReference>
<name>A0A6A5KKC7_9PLEO</name>
<dbReference type="Pfam" id="PF00246">
    <property type="entry name" value="Peptidase_M14"/>
    <property type="match status" value="1"/>
</dbReference>